<gene>
    <name evidence="8" type="primary">LOC115456756</name>
</gene>
<organism evidence="7 8">
    <name type="scientific">Microcaecilia unicolor</name>
    <dbReference type="NCBI Taxonomy" id="1415580"/>
    <lineage>
        <taxon>Eukaryota</taxon>
        <taxon>Metazoa</taxon>
        <taxon>Chordata</taxon>
        <taxon>Craniata</taxon>
        <taxon>Vertebrata</taxon>
        <taxon>Euteleostomi</taxon>
        <taxon>Amphibia</taxon>
        <taxon>Gymnophiona</taxon>
        <taxon>Siphonopidae</taxon>
        <taxon>Microcaecilia</taxon>
    </lineage>
</organism>
<dbReference type="InterPro" id="IPR018647">
    <property type="entry name" value="SLFN_3-like_DNA/RNA_helicase"/>
</dbReference>
<dbReference type="PANTHER" id="PTHR12155:SF30">
    <property type="entry name" value="PROTEIN SLFN14"/>
    <property type="match status" value="1"/>
</dbReference>
<accession>A0A6P7WFC8</accession>
<dbReference type="RefSeq" id="XP_030041887.1">
    <property type="nucleotide sequence ID" value="XM_030186027.1"/>
</dbReference>
<dbReference type="OrthoDB" id="6052143at2759"/>
<dbReference type="InParanoid" id="A0A6P7WFC8"/>
<evidence type="ECO:0000259" key="6">
    <source>
        <dbReference type="Pfam" id="PF21026"/>
    </source>
</evidence>
<dbReference type="FunCoup" id="A0A6P7WFC8">
    <property type="interactions" value="1362"/>
</dbReference>
<feature type="domain" description="Schlafen group 3-like DNA/RNA helicase" evidence="4">
    <location>
        <begin position="205"/>
        <end position="296"/>
    </location>
</feature>
<keyword evidence="7" id="KW-1185">Reference proteome</keyword>
<dbReference type="PANTHER" id="PTHR12155">
    <property type="entry name" value="SCHLAFEN"/>
    <property type="match status" value="1"/>
</dbReference>
<dbReference type="FunFam" id="3.40.50.300:FF:001322">
    <property type="entry name" value="Schlafen family member 11"/>
    <property type="match status" value="1"/>
</dbReference>
<name>A0A6P7WFC8_9AMPH</name>
<dbReference type="InterPro" id="IPR029684">
    <property type="entry name" value="Schlafen"/>
</dbReference>
<reference evidence="8" key="1">
    <citation type="submission" date="2025-08" db="UniProtKB">
        <authorList>
            <consortium name="RefSeq"/>
        </authorList>
    </citation>
    <scope>IDENTIFICATION</scope>
</reference>
<dbReference type="InterPro" id="IPR027417">
    <property type="entry name" value="P-loop_NTPase"/>
</dbReference>
<evidence type="ECO:0000259" key="5">
    <source>
        <dbReference type="Pfam" id="PF13538"/>
    </source>
</evidence>
<dbReference type="GeneID" id="115456756"/>
<dbReference type="Gene3D" id="3.40.50.300">
    <property type="entry name" value="P-loop containing nucleotide triphosphate hydrolases"/>
    <property type="match status" value="1"/>
</dbReference>
<sequence length="526" mass="60264">MQLRELLYFNVFKFLVNPDGITMKPESLCKELFSEHSELEYLLQEETGSSQGILIISRSWAIDIGLSGNSDVVCDALLIAVGSHPILYTICKDVNNVFAYSKATAIALKQKLVNDGGYTDRLCVVPKLLPLSCSRKCTDLHEQLEYPEGYYLTSSSMQHLLQSLVVVVLGFRSYLSDQLGCEIFNLLTIRQYKVLSKNLHKCKKLFIHGLPGTGKTILAMKIMEKIKIEFHCQINEILYICENRPLRDYVRQQDICQTVTRKTFMKTNFPGVKHVIIDEAQNFRSENGDWYVRAKKIRTPKNSTDEVGILWVFLDYFQMNHSFPCGLPFLPKQYPRECLTKVVRNATKIYDIMLPIMKKIVAVTVEDTEKNMLTKLLKDAECTHGVSGLCRKKEGMDKQKIAKYVANKCNIYFHEGYLAKDIAILCSTKEDVEGYKPILLKALCMFKPNEYFVDGSELQGEHIVLDSVRRFSGLERNIVFCINPESTDNCVFNNVLLCMVSRARKEVYLLFEKPSVYLRNNIPGIF</sequence>
<dbReference type="Proteomes" id="UP000515156">
    <property type="component" value="Chromosome 13"/>
</dbReference>
<keyword evidence="2" id="KW-0547">Nucleotide-binding</keyword>
<evidence type="ECO:0000313" key="8">
    <source>
        <dbReference type="RefSeq" id="XP_030041887.1"/>
    </source>
</evidence>
<dbReference type="InterPro" id="IPR048729">
    <property type="entry name" value="SLFN_GTPase-like"/>
</dbReference>
<dbReference type="AlphaFoldDB" id="A0A6P7WFC8"/>
<dbReference type="InterPro" id="IPR027785">
    <property type="entry name" value="UvrD-like_helicase_C"/>
</dbReference>
<comment type="similarity">
    <text evidence="1">Belongs to the Schlafen family. Subgroup III subfamily.</text>
</comment>
<dbReference type="Pfam" id="PF09848">
    <property type="entry name" value="SLFN-g3_helicase"/>
    <property type="match status" value="1"/>
</dbReference>
<protein>
    <submittedName>
        <fullName evidence="8">LOW QUALITY PROTEIN: schlafen family member 13-like</fullName>
    </submittedName>
</protein>
<evidence type="ECO:0000256" key="1">
    <source>
        <dbReference type="ARBA" id="ARBA00010114"/>
    </source>
</evidence>
<evidence type="ECO:0000256" key="2">
    <source>
        <dbReference type="ARBA" id="ARBA00022741"/>
    </source>
</evidence>
<evidence type="ECO:0000256" key="3">
    <source>
        <dbReference type="ARBA" id="ARBA00022840"/>
    </source>
</evidence>
<evidence type="ECO:0000313" key="7">
    <source>
        <dbReference type="Proteomes" id="UP000515156"/>
    </source>
</evidence>
<proteinExistence type="inferred from homology"/>
<dbReference type="Pfam" id="PF13538">
    <property type="entry name" value="UvrD_C_2"/>
    <property type="match status" value="1"/>
</dbReference>
<dbReference type="GO" id="GO:0005524">
    <property type="term" value="F:ATP binding"/>
    <property type="evidence" value="ECO:0007669"/>
    <property type="project" value="UniProtKB-KW"/>
</dbReference>
<evidence type="ECO:0000259" key="4">
    <source>
        <dbReference type="Pfam" id="PF09848"/>
    </source>
</evidence>
<feature type="domain" description="UvrD-like helicase C-terminal" evidence="5">
    <location>
        <begin position="462"/>
        <end position="510"/>
    </location>
</feature>
<dbReference type="Pfam" id="PF21026">
    <property type="entry name" value="SLFN_GTPase-like"/>
    <property type="match status" value="1"/>
</dbReference>
<dbReference type="SUPFAM" id="SSF52540">
    <property type="entry name" value="P-loop containing nucleoside triphosphate hydrolases"/>
    <property type="match status" value="1"/>
</dbReference>
<dbReference type="KEGG" id="muo:115456756"/>
<feature type="domain" description="Schlafen GTPase-like" evidence="6">
    <location>
        <begin position="21"/>
        <end position="152"/>
    </location>
</feature>
<keyword evidence="3" id="KW-0067">ATP-binding</keyword>